<keyword evidence="1 3" id="KW-0853">WD repeat</keyword>
<sequence length="320" mass="35661">MIATGGWDKNGIKIWDAKTGELLSTIKLDWTVWSLTWTSDEKKLIAGFGGGEYSIGIFDTTTWQQIAVLEGHTIVVYSLTLFPNDRLLASTSWDKTARLWNLDTNLQIGPPLQHKHDVECAAFSADGKLLSTAGRSDKNAYMWDIQDILKTADLEDLLSIPDAQKSGLKNKLSDANATRRPPIRPAPRRVPQGFFDNVQDSSPSSTTHPDPSLHRLRNAFALSWGSRPRALLASLPSLFHRSQPNTDEHVELQQRIEPSTSSRRSPPVVDVPALDDKKALYVSRPRERASDKAKRVDNSKWWARVVLFLCCASPSNDAGH</sequence>
<gene>
    <name evidence="5" type="ORF">HD556DRAFT_137231</name>
</gene>
<dbReference type="InterPro" id="IPR001680">
    <property type="entry name" value="WD40_rpt"/>
</dbReference>
<dbReference type="Proteomes" id="UP000719766">
    <property type="component" value="Unassembled WGS sequence"/>
</dbReference>
<dbReference type="AlphaFoldDB" id="A0A9P7AC08"/>
<evidence type="ECO:0000256" key="2">
    <source>
        <dbReference type="ARBA" id="ARBA00022737"/>
    </source>
</evidence>
<dbReference type="InterPro" id="IPR036322">
    <property type="entry name" value="WD40_repeat_dom_sf"/>
</dbReference>
<dbReference type="PROSITE" id="PS50082">
    <property type="entry name" value="WD_REPEATS_2"/>
    <property type="match status" value="1"/>
</dbReference>
<reference evidence="5" key="1">
    <citation type="journal article" date="2020" name="New Phytol.">
        <title>Comparative genomics reveals dynamic genome evolution in host specialist ectomycorrhizal fungi.</title>
        <authorList>
            <person name="Lofgren L.A."/>
            <person name="Nguyen N.H."/>
            <person name="Vilgalys R."/>
            <person name="Ruytinx J."/>
            <person name="Liao H.L."/>
            <person name="Branco S."/>
            <person name="Kuo A."/>
            <person name="LaButti K."/>
            <person name="Lipzen A."/>
            <person name="Andreopoulos W."/>
            <person name="Pangilinan J."/>
            <person name="Riley R."/>
            <person name="Hundley H."/>
            <person name="Na H."/>
            <person name="Barry K."/>
            <person name="Grigoriev I.V."/>
            <person name="Stajich J.E."/>
            <person name="Kennedy P.G."/>
        </authorList>
    </citation>
    <scope>NUCLEOTIDE SEQUENCE</scope>
    <source>
        <strain evidence="5">S12</strain>
    </source>
</reference>
<dbReference type="Gene3D" id="2.130.10.10">
    <property type="entry name" value="YVTN repeat-like/Quinoprotein amine dehydrogenase"/>
    <property type="match status" value="1"/>
</dbReference>
<accession>A0A9P7AC08</accession>
<dbReference type="RefSeq" id="XP_041152843.1">
    <property type="nucleotide sequence ID" value="XM_041302982.1"/>
</dbReference>
<proteinExistence type="predicted"/>
<evidence type="ECO:0000313" key="6">
    <source>
        <dbReference type="Proteomes" id="UP000719766"/>
    </source>
</evidence>
<evidence type="ECO:0000256" key="3">
    <source>
        <dbReference type="PROSITE-ProRule" id="PRU00221"/>
    </source>
</evidence>
<dbReference type="OrthoDB" id="2687488at2759"/>
<evidence type="ECO:0000256" key="1">
    <source>
        <dbReference type="ARBA" id="ARBA00022574"/>
    </source>
</evidence>
<feature type="compositionally biased region" description="Low complexity" evidence="4">
    <location>
        <begin position="200"/>
        <end position="210"/>
    </location>
</feature>
<dbReference type="PROSITE" id="PS50294">
    <property type="entry name" value="WD_REPEATS_REGION"/>
    <property type="match status" value="1"/>
</dbReference>
<organism evidence="5 6">
    <name type="scientific">Suillus plorans</name>
    <dbReference type="NCBI Taxonomy" id="116603"/>
    <lineage>
        <taxon>Eukaryota</taxon>
        <taxon>Fungi</taxon>
        <taxon>Dikarya</taxon>
        <taxon>Basidiomycota</taxon>
        <taxon>Agaricomycotina</taxon>
        <taxon>Agaricomycetes</taxon>
        <taxon>Agaricomycetidae</taxon>
        <taxon>Boletales</taxon>
        <taxon>Suillineae</taxon>
        <taxon>Suillaceae</taxon>
        <taxon>Suillus</taxon>
    </lineage>
</organism>
<protein>
    <submittedName>
        <fullName evidence="5">WD40-repeat-containing domain protein</fullName>
    </submittedName>
</protein>
<dbReference type="PANTHER" id="PTHR19879:SF9">
    <property type="entry name" value="TRANSCRIPTION INITIATION FACTOR TFIID SUBUNIT 5"/>
    <property type="match status" value="1"/>
</dbReference>
<dbReference type="PROSITE" id="PS00678">
    <property type="entry name" value="WD_REPEATS_1"/>
    <property type="match status" value="1"/>
</dbReference>
<dbReference type="InterPro" id="IPR015943">
    <property type="entry name" value="WD40/YVTN_repeat-like_dom_sf"/>
</dbReference>
<feature type="region of interest" description="Disordered" evidence="4">
    <location>
        <begin position="168"/>
        <end position="213"/>
    </location>
</feature>
<name>A0A9P7AC08_9AGAM</name>
<dbReference type="PANTHER" id="PTHR19879">
    <property type="entry name" value="TRANSCRIPTION INITIATION FACTOR TFIID"/>
    <property type="match status" value="1"/>
</dbReference>
<evidence type="ECO:0000313" key="5">
    <source>
        <dbReference type="EMBL" id="KAG1785360.1"/>
    </source>
</evidence>
<feature type="region of interest" description="Disordered" evidence="4">
    <location>
        <begin position="242"/>
        <end position="270"/>
    </location>
</feature>
<dbReference type="GeneID" id="64596746"/>
<dbReference type="InterPro" id="IPR019775">
    <property type="entry name" value="WD40_repeat_CS"/>
</dbReference>
<dbReference type="EMBL" id="JABBWE010000112">
    <property type="protein sequence ID" value="KAG1785360.1"/>
    <property type="molecule type" value="Genomic_DNA"/>
</dbReference>
<dbReference type="Pfam" id="PF00400">
    <property type="entry name" value="WD40"/>
    <property type="match status" value="2"/>
</dbReference>
<dbReference type="SMART" id="SM00320">
    <property type="entry name" value="WD40"/>
    <property type="match status" value="3"/>
</dbReference>
<feature type="repeat" description="WD" evidence="3">
    <location>
        <begin position="69"/>
        <end position="104"/>
    </location>
</feature>
<evidence type="ECO:0000256" key="4">
    <source>
        <dbReference type="SAM" id="MobiDB-lite"/>
    </source>
</evidence>
<comment type="caution">
    <text evidence="5">The sequence shown here is derived from an EMBL/GenBank/DDBJ whole genome shotgun (WGS) entry which is preliminary data.</text>
</comment>
<dbReference type="SUPFAM" id="SSF50978">
    <property type="entry name" value="WD40 repeat-like"/>
    <property type="match status" value="1"/>
</dbReference>
<keyword evidence="6" id="KW-1185">Reference proteome</keyword>
<keyword evidence="2" id="KW-0677">Repeat</keyword>
<feature type="compositionally biased region" description="Low complexity" evidence="4">
    <location>
        <begin position="258"/>
        <end position="270"/>
    </location>
</feature>